<evidence type="ECO:0000313" key="2">
    <source>
        <dbReference type="EMBL" id="GFY64342.1"/>
    </source>
</evidence>
<reference evidence="2" key="1">
    <citation type="submission" date="2020-08" db="EMBL/GenBank/DDBJ databases">
        <title>Multicomponent nature underlies the extraordinary mechanical properties of spider dragline silk.</title>
        <authorList>
            <person name="Kono N."/>
            <person name="Nakamura H."/>
            <person name="Mori M."/>
            <person name="Yoshida Y."/>
            <person name="Ohtoshi R."/>
            <person name="Malay A.D."/>
            <person name="Moran D.A.P."/>
            <person name="Tomita M."/>
            <person name="Numata K."/>
            <person name="Arakawa K."/>
        </authorList>
    </citation>
    <scope>NUCLEOTIDE SEQUENCE</scope>
</reference>
<keyword evidence="3" id="KW-1185">Reference proteome</keyword>
<dbReference type="GO" id="GO:0016020">
    <property type="term" value="C:membrane"/>
    <property type="evidence" value="ECO:0007669"/>
    <property type="project" value="InterPro"/>
</dbReference>
<evidence type="ECO:0000259" key="1">
    <source>
        <dbReference type="Pfam" id="PF03388"/>
    </source>
</evidence>
<dbReference type="EMBL" id="BMAV01015206">
    <property type="protein sequence ID" value="GFY64342.1"/>
    <property type="molecule type" value="Genomic_DNA"/>
</dbReference>
<protein>
    <submittedName>
        <fullName evidence="2">Vesicular integral-membrane protein VIP36</fullName>
    </submittedName>
</protein>
<comment type="caution">
    <text evidence="2">The sequence shown here is derived from an EMBL/GenBank/DDBJ whole genome shotgun (WGS) entry which is preliminary data.</text>
</comment>
<feature type="domain" description="L-type lectin-like" evidence="1">
    <location>
        <begin position="7"/>
        <end position="49"/>
    </location>
</feature>
<organism evidence="2 3">
    <name type="scientific">Trichonephila inaurata madagascariensis</name>
    <dbReference type="NCBI Taxonomy" id="2747483"/>
    <lineage>
        <taxon>Eukaryota</taxon>
        <taxon>Metazoa</taxon>
        <taxon>Ecdysozoa</taxon>
        <taxon>Arthropoda</taxon>
        <taxon>Chelicerata</taxon>
        <taxon>Arachnida</taxon>
        <taxon>Araneae</taxon>
        <taxon>Araneomorphae</taxon>
        <taxon>Entelegynae</taxon>
        <taxon>Araneoidea</taxon>
        <taxon>Nephilidae</taxon>
        <taxon>Trichonephila</taxon>
        <taxon>Trichonephila inaurata</taxon>
    </lineage>
</organism>
<gene>
    <name evidence="2" type="primary">NCL1_48785</name>
    <name evidence="2" type="ORF">TNIN_446371</name>
</gene>
<dbReference type="OrthoDB" id="270293at2759"/>
<dbReference type="AlphaFoldDB" id="A0A8X7CH03"/>
<sequence length="128" mass="14547">MDLCIMITHDRDGTHTELAGCEAKFRNADHDTHLSIRFEKDVLTKAIDYEEDRAKLLKGLASISWISTQDVLCTTNVRPEVEYGSEAFITISRDKFGKIGYFPETCYESTPIASMELQAGLEPLHDYR</sequence>
<evidence type="ECO:0000313" key="3">
    <source>
        <dbReference type="Proteomes" id="UP000886998"/>
    </source>
</evidence>
<dbReference type="Proteomes" id="UP000886998">
    <property type="component" value="Unassembled WGS sequence"/>
</dbReference>
<dbReference type="InterPro" id="IPR005052">
    <property type="entry name" value="Lectin_leg"/>
</dbReference>
<name>A0A8X7CH03_9ARAC</name>
<dbReference type="Gene3D" id="2.60.120.200">
    <property type="match status" value="1"/>
</dbReference>
<dbReference type="Pfam" id="PF03388">
    <property type="entry name" value="Lectin_leg-like"/>
    <property type="match status" value="1"/>
</dbReference>
<proteinExistence type="predicted"/>
<accession>A0A8X7CH03</accession>